<sequence>MELRKIVDVNNCLNKLLEKKLNPQVSFKIIRAKKDLEPYVQSAVESLQKYANEIDDQPQQTQKQLISQEESKILDEKVDYSFKKQLVLDDLPDIEGYVIEGILPLVKEETLNE</sequence>
<proteinExistence type="predicted"/>
<comment type="caution">
    <text evidence="1">The sequence shown here is derived from an EMBL/GenBank/DDBJ whole genome shotgun (WGS) entry which is preliminary data.</text>
</comment>
<dbReference type="EMBL" id="AGXA01000021">
    <property type="protein sequence ID" value="EKU93355.1"/>
    <property type="molecule type" value="Genomic_DNA"/>
</dbReference>
<reference evidence="1 2" key="1">
    <citation type="submission" date="2012-09" db="EMBL/GenBank/DDBJ databases">
        <title>The Genome Sequence of Alloiococcus otitis ATCC 51267.</title>
        <authorList>
            <consortium name="The Broad Institute Genome Sequencing Platform"/>
            <person name="Earl A."/>
            <person name="Ward D."/>
            <person name="Feldgarden M."/>
            <person name="Gevers D."/>
            <person name="Huys G."/>
            <person name="Walker B."/>
            <person name="Young S.K."/>
            <person name="Zeng Q."/>
            <person name="Gargeya S."/>
            <person name="Fitzgerald M."/>
            <person name="Haas B."/>
            <person name="Abouelleil A."/>
            <person name="Alvarado L."/>
            <person name="Arachchi H.M."/>
            <person name="Berlin A.M."/>
            <person name="Chapman S.B."/>
            <person name="Goldberg J."/>
            <person name="Griggs A."/>
            <person name="Gujja S."/>
            <person name="Hansen M."/>
            <person name="Howarth C."/>
            <person name="Imamovic A."/>
            <person name="Larimer J."/>
            <person name="McCowen C."/>
            <person name="Montmayeur A."/>
            <person name="Murphy C."/>
            <person name="Neiman D."/>
            <person name="Pearson M."/>
            <person name="Priest M."/>
            <person name="Roberts A."/>
            <person name="Saif S."/>
            <person name="Shea T."/>
            <person name="Sisk P."/>
            <person name="Sykes S."/>
            <person name="Wortman J."/>
            <person name="Nusbaum C."/>
            <person name="Birren B."/>
        </authorList>
    </citation>
    <scope>NUCLEOTIDE SEQUENCE [LARGE SCALE GENOMIC DNA]</scope>
    <source>
        <strain evidence="1 2">ATCC 51267</strain>
    </source>
</reference>
<gene>
    <name evidence="1" type="ORF">HMPREF9698_01103</name>
</gene>
<name>K9EW05_9LACT</name>
<organism evidence="1 2">
    <name type="scientific">Alloiococcus otitis ATCC 51267</name>
    <dbReference type="NCBI Taxonomy" id="883081"/>
    <lineage>
        <taxon>Bacteria</taxon>
        <taxon>Bacillati</taxon>
        <taxon>Bacillota</taxon>
        <taxon>Bacilli</taxon>
        <taxon>Lactobacillales</taxon>
        <taxon>Carnobacteriaceae</taxon>
        <taxon>Alloiococcus</taxon>
    </lineage>
</organism>
<keyword evidence="2" id="KW-1185">Reference proteome</keyword>
<protein>
    <submittedName>
        <fullName evidence="1">Uncharacterized protein</fullName>
    </submittedName>
</protein>
<accession>K9EW05</accession>
<evidence type="ECO:0000313" key="1">
    <source>
        <dbReference type="EMBL" id="EKU93355.1"/>
    </source>
</evidence>
<dbReference type="STRING" id="883081.HMPREF9698_01103"/>
<evidence type="ECO:0000313" key="2">
    <source>
        <dbReference type="Proteomes" id="UP000009875"/>
    </source>
</evidence>
<dbReference type="AlphaFoldDB" id="K9EW05"/>
<dbReference type="Proteomes" id="UP000009875">
    <property type="component" value="Unassembled WGS sequence"/>
</dbReference>
<dbReference type="HOGENOM" id="CLU_2165637_0_0_9"/>
<dbReference type="RefSeq" id="WP_003778188.1">
    <property type="nucleotide sequence ID" value="NZ_JH992959.1"/>
</dbReference>